<gene>
    <name evidence="5" type="ORF">MPLDJ20_260168</name>
</gene>
<reference evidence="5 6" key="1">
    <citation type="submission" date="2014-08" db="EMBL/GenBank/DDBJ databases">
        <authorList>
            <person name="Moulin Lionel"/>
        </authorList>
    </citation>
    <scope>NUCLEOTIDE SEQUENCE [LARGE SCALE GENOMIC DNA]</scope>
</reference>
<evidence type="ECO:0000259" key="4">
    <source>
        <dbReference type="PROSITE" id="PS51371"/>
    </source>
</evidence>
<dbReference type="PIRSF" id="PIRSF036990">
    <property type="entry name" value="UCP036990_CBS_BON"/>
    <property type="match status" value="1"/>
</dbReference>
<evidence type="ECO:0000259" key="3">
    <source>
        <dbReference type="PROSITE" id="PS50914"/>
    </source>
</evidence>
<evidence type="ECO:0000313" key="5">
    <source>
        <dbReference type="EMBL" id="CDX39905.1"/>
    </source>
</evidence>
<dbReference type="Gene3D" id="3.10.580.10">
    <property type="entry name" value="CBS-domain"/>
    <property type="match status" value="1"/>
</dbReference>
<dbReference type="InterPro" id="IPR051257">
    <property type="entry name" value="Diverse_CBS-Domain"/>
</dbReference>
<organism evidence="5 6">
    <name type="scientific">Mesorhizobium plurifarium</name>
    <dbReference type="NCBI Taxonomy" id="69974"/>
    <lineage>
        <taxon>Bacteria</taxon>
        <taxon>Pseudomonadati</taxon>
        <taxon>Pseudomonadota</taxon>
        <taxon>Alphaproteobacteria</taxon>
        <taxon>Hyphomicrobiales</taxon>
        <taxon>Phyllobacteriaceae</taxon>
        <taxon>Mesorhizobium</taxon>
    </lineage>
</organism>
<evidence type="ECO:0000256" key="2">
    <source>
        <dbReference type="PROSITE-ProRule" id="PRU00703"/>
    </source>
</evidence>
<accession>A0A090GN15</accession>
<dbReference type="Proteomes" id="UP000046373">
    <property type="component" value="Unassembled WGS sequence"/>
</dbReference>
<dbReference type="PROSITE" id="PS50914">
    <property type="entry name" value="BON"/>
    <property type="match status" value="1"/>
</dbReference>
<dbReference type="Pfam" id="PF04972">
    <property type="entry name" value="BON"/>
    <property type="match status" value="1"/>
</dbReference>
<dbReference type="InterPro" id="IPR007055">
    <property type="entry name" value="BON_dom"/>
</dbReference>
<dbReference type="InterPro" id="IPR000644">
    <property type="entry name" value="CBS_dom"/>
</dbReference>
<dbReference type="InterPro" id="IPR017080">
    <property type="entry name" value="UCP036990_CBS_BON"/>
</dbReference>
<feature type="domain" description="BON" evidence="3">
    <location>
        <begin position="183"/>
        <end position="252"/>
    </location>
</feature>
<feature type="domain" description="CBS" evidence="4">
    <location>
        <begin position="119"/>
        <end position="174"/>
    </location>
</feature>
<proteinExistence type="predicted"/>
<dbReference type="EMBL" id="CCNB01000019">
    <property type="protein sequence ID" value="CDX39905.1"/>
    <property type="molecule type" value="Genomic_DNA"/>
</dbReference>
<dbReference type="PANTHER" id="PTHR43080:SF26">
    <property type="entry name" value="REGULATORY PROTEIN"/>
    <property type="match status" value="1"/>
</dbReference>
<dbReference type="PROSITE" id="PS51371">
    <property type="entry name" value="CBS"/>
    <property type="match status" value="2"/>
</dbReference>
<dbReference type="InterPro" id="IPR046342">
    <property type="entry name" value="CBS_dom_sf"/>
</dbReference>
<dbReference type="SMART" id="SM00116">
    <property type="entry name" value="CBS"/>
    <property type="match status" value="2"/>
</dbReference>
<keyword evidence="1 2" id="KW-0129">CBS domain</keyword>
<dbReference type="CDD" id="cd04586">
    <property type="entry name" value="CBS_pair_BON_assoc"/>
    <property type="match status" value="1"/>
</dbReference>
<dbReference type="Pfam" id="PF00571">
    <property type="entry name" value="CBS"/>
    <property type="match status" value="2"/>
</dbReference>
<dbReference type="AlphaFoldDB" id="A0A090GN15"/>
<protein>
    <submittedName>
        <fullName evidence="5">Putative signal-transduction protein with CBS domains</fullName>
    </submittedName>
</protein>
<dbReference type="PANTHER" id="PTHR43080">
    <property type="entry name" value="CBS DOMAIN-CONTAINING PROTEIN CBSX3, MITOCHONDRIAL"/>
    <property type="match status" value="1"/>
</dbReference>
<dbReference type="SUPFAM" id="SSF54631">
    <property type="entry name" value="CBS-domain pair"/>
    <property type="match status" value="1"/>
</dbReference>
<feature type="domain" description="CBS" evidence="4">
    <location>
        <begin position="32"/>
        <end position="87"/>
    </location>
</feature>
<evidence type="ECO:0000313" key="6">
    <source>
        <dbReference type="Proteomes" id="UP000046373"/>
    </source>
</evidence>
<evidence type="ECO:0000256" key="1">
    <source>
        <dbReference type="ARBA" id="ARBA00023122"/>
    </source>
</evidence>
<sequence>MDRSKSNSHQVLSWPGVRPPGRARALIAMDIMRSPVVAVGPDSTLDEVCDLLVTRGLSAVAVIDHGALLGIVSEEDLIHRAEIGTAAPRRSWWFRLFGSNTALAANYLKSHSVHVTDVMTRQVITVSLSTPIQEIAGLLEVNRARRVFVVNSERVVGIIARADLVRALVSARRSLPGTTSFDDDASIRREIIGALRSEAWPSIGEADVIVTNGVVVLWGGYLSEQERKASLVLAENTAGVRAVDDHRVPLDTAYALV</sequence>
<name>A0A090GN15_MESPL</name>